<dbReference type="AlphaFoldDB" id="A0A975U1X9"/>
<dbReference type="Proteomes" id="UP000694001">
    <property type="component" value="Chromosome"/>
</dbReference>
<reference evidence="8" key="1">
    <citation type="submission" date="2021-06" db="EMBL/GenBank/DDBJ databases">
        <title>Elioraea tepida, sp. nov., a moderately thermophilic aerobic anoxygenic phototrophic bacterium isolated from an alkaline siliceous hot spring mat community in Yellowstone National Park, WY, USA.</title>
        <authorList>
            <person name="Saini M.K."/>
            <person name="Yoshida S."/>
            <person name="Sebastian A."/>
            <person name="Hirose S."/>
            <person name="Hara E."/>
            <person name="Tamaki H."/>
            <person name="Soulier N.T."/>
            <person name="Albert I."/>
            <person name="Hanada S."/>
            <person name="Bryant D.A."/>
            <person name="Tank M."/>
        </authorList>
    </citation>
    <scope>NUCLEOTIDE SEQUENCE</scope>
    <source>
        <strain evidence="8">MS-P2</strain>
    </source>
</reference>
<comment type="subcellular location">
    <subcellularLocation>
        <location evidence="1">Cell membrane</location>
        <topology evidence="1">Multi-pass membrane protein</topology>
    </subcellularLocation>
</comment>
<protein>
    <submittedName>
        <fullName evidence="8">MFS transporter</fullName>
    </submittedName>
</protein>
<proteinExistence type="predicted"/>
<dbReference type="InterPro" id="IPR050189">
    <property type="entry name" value="MFS_Efflux_Transporters"/>
</dbReference>
<feature type="transmembrane region" description="Helical" evidence="6">
    <location>
        <begin position="172"/>
        <end position="193"/>
    </location>
</feature>
<evidence type="ECO:0000259" key="7">
    <source>
        <dbReference type="PROSITE" id="PS50850"/>
    </source>
</evidence>
<dbReference type="Pfam" id="PF07690">
    <property type="entry name" value="MFS_1"/>
    <property type="match status" value="1"/>
</dbReference>
<feature type="transmembrane region" description="Helical" evidence="6">
    <location>
        <begin position="111"/>
        <end position="130"/>
    </location>
</feature>
<dbReference type="GO" id="GO:0022857">
    <property type="term" value="F:transmembrane transporter activity"/>
    <property type="evidence" value="ECO:0007669"/>
    <property type="project" value="InterPro"/>
</dbReference>
<dbReference type="InterPro" id="IPR011701">
    <property type="entry name" value="MFS"/>
</dbReference>
<evidence type="ECO:0000256" key="4">
    <source>
        <dbReference type="ARBA" id="ARBA00022989"/>
    </source>
</evidence>
<keyword evidence="9" id="KW-1185">Reference proteome</keyword>
<feature type="transmembrane region" description="Helical" evidence="6">
    <location>
        <begin position="57"/>
        <end position="75"/>
    </location>
</feature>
<dbReference type="EMBL" id="CP076448">
    <property type="protein sequence ID" value="QXM24901.1"/>
    <property type="molecule type" value="Genomic_DNA"/>
</dbReference>
<evidence type="ECO:0000256" key="5">
    <source>
        <dbReference type="ARBA" id="ARBA00023136"/>
    </source>
</evidence>
<name>A0A975U1X9_9PROT</name>
<feature type="transmembrane region" description="Helical" evidence="6">
    <location>
        <begin position="320"/>
        <end position="340"/>
    </location>
</feature>
<dbReference type="GO" id="GO:0005886">
    <property type="term" value="C:plasma membrane"/>
    <property type="evidence" value="ECO:0007669"/>
    <property type="project" value="UniProtKB-SubCell"/>
</dbReference>
<dbReference type="PANTHER" id="PTHR43124">
    <property type="entry name" value="PURINE EFFLUX PUMP PBUE"/>
    <property type="match status" value="1"/>
</dbReference>
<feature type="domain" description="Major facilitator superfamily (MFS) profile" evidence="7">
    <location>
        <begin position="21"/>
        <end position="416"/>
    </location>
</feature>
<dbReference type="PANTHER" id="PTHR43124:SF3">
    <property type="entry name" value="CHLORAMPHENICOL EFFLUX PUMP RV0191"/>
    <property type="match status" value="1"/>
</dbReference>
<feature type="transmembrane region" description="Helical" evidence="6">
    <location>
        <begin position="294"/>
        <end position="314"/>
    </location>
</feature>
<evidence type="ECO:0000256" key="1">
    <source>
        <dbReference type="ARBA" id="ARBA00004651"/>
    </source>
</evidence>
<feature type="transmembrane region" description="Helical" evidence="6">
    <location>
        <begin position="87"/>
        <end position="105"/>
    </location>
</feature>
<evidence type="ECO:0000256" key="3">
    <source>
        <dbReference type="ARBA" id="ARBA00022692"/>
    </source>
</evidence>
<dbReference type="InterPro" id="IPR020846">
    <property type="entry name" value="MFS_dom"/>
</dbReference>
<gene>
    <name evidence="8" type="ORF">KO353_01105</name>
</gene>
<keyword evidence="5 6" id="KW-0472">Membrane</keyword>
<evidence type="ECO:0000256" key="6">
    <source>
        <dbReference type="SAM" id="Phobius"/>
    </source>
</evidence>
<feature type="transmembrane region" description="Helical" evidence="6">
    <location>
        <begin position="264"/>
        <end position="282"/>
    </location>
</feature>
<keyword evidence="3 6" id="KW-0812">Transmembrane</keyword>
<sequence length="418" mass="43310">MSVTAMAPSPRPSIGRLFVTISLPLSAGAALNQLNRAVTAVIAPVLADAFSLTASDLGLMGAVLFAAYALAQLPVGAALDRYGPRRVQASLMLVIASGALVFAASDGLAQLLVGRALLGIGISAALMAQLKATRQWFPAGKVATVAGWTVALSSLGGIVATVPAEWAAAHLGWRGVFIAVAAIALLAAAWIWLQVPDVPWQGVSSGGLSAEAATLARILRHPAFVRLVPCVIFLSALNFTWQGLWLGPWLRDVAGLDGPGRAEVLLFYALGFTAGSFFSGIVQARLVAAGAHPMALMVACTLGTIALSLAFALGLGLPLWLGWSLWPFLASVGPVGYTLVSARFPASETGRVSTAINAVMLAVVFAEQQGIGVILDLWPRTEAGGWDPRGYAVALALSALLQAGGLAWLLLRREERAP</sequence>
<feature type="transmembrane region" description="Helical" evidence="6">
    <location>
        <begin position="223"/>
        <end position="244"/>
    </location>
</feature>
<dbReference type="KEGG" id="elio:KO353_01105"/>
<dbReference type="RefSeq" id="WP_218285958.1">
    <property type="nucleotide sequence ID" value="NZ_CP076448.1"/>
</dbReference>
<evidence type="ECO:0000313" key="8">
    <source>
        <dbReference type="EMBL" id="QXM24901.1"/>
    </source>
</evidence>
<accession>A0A975U1X9</accession>
<evidence type="ECO:0000313" key="9">
    <source>
        <dbReference type="Proteomes" id="UP000694001"/>
    </source>
</evidence>
<dbReference type="PROSITE" id="PS50850">
    <property type="entry name" value="MFS"/>
    <property type="match status" value="1"/>
</dbReference>
<keyword evidence="2" id="KW-1003">Cell membrane</keyword>
<feature type="transmembrane region" description="Helical" evidence="6">
    <location>
        <begin position="391"/>
        <end position="411"/>
    </location>
</feature>
<feature type="transmembrane region" description="Helical" evidence="6">
    <location>
        <begin position="352"/>
        <end position="371"/>
    </location>
</feature>
<feature type="transmembrane region" description="Helical" evidence="6">
    <location>
        <begin position="142"/>
        <end position="160"/>
    </location>
</feature>
<keyword evidence="4 6" id="KW-1133">Transmembrane helix</keyword>
<evidence type="ECO:0000256" key="2">
    <source>
        <dbReference type="ARBA" id="ARBA00022475"/>
    </source>
</evidence>
<organism evidence="8 9">
    <name type="scientific">Elioraea tepida</name>
    <dbReference type="NCBI Taxonomy" id="2843330"/>
    <lineage>
        <taxon>Bacteria</taxon>
        <taxon>Pseudomonadati</taxon>
        <taxon>Pseudomonadota</taxon>
        <taxon>Alphaproteobacteria</taxon>
        <taxon>Acetobacterales</taxon>
        <taxon>Elioraeaceae</taxon>
        <taxon>Elioraea</taxon>
    </lineage>
</organism>